<feature type="signal peptide" evidence="2">
    <location>
        <begin position="1"/>
        <end position="18"/>
    </location>
</feature>
<name>A0AAP4D7B6_9ENTR</name>
<dbReference type="Proteomes" id="UP001223214">
    <property type="component" value="Unassembled WGS sequence"/>
</dbReference>
<keyword evidence="2" id="KW-0732">Signal</keyword>
<organism evidence="3 4">
    <name type="scientific">Lelliottia wanjuensis</name>
    <dbReference type="NCBI Taxonomy" id="3050585"/>
    <lineage>
        <taxon>Bacteria</taxon>
        <taxon>Pseudomonadati</taxon>
        <taxon>Pseudomonadota</taxon>
        <taxon>Gammaproteobacteria</taxon>
        <taxon>Enterobacterales</taxon>
        <taxon>Enterobacteriaceae</taxon>
        <taxon>Lelliottia</taxon>
    </lineage>
</organism>
<keyword evidence="4" id="KW-1185">Reference proteome</keyword>
<comment type="caution">
    <text evidence="3">The sequence shown here is derived from an EMBL/GenBank/DDBJ whole genome shotgun (WGS) entry which is preliminary data.</text>
</comment>
<proteinExistence type="predicted"/>
<evidence type="ECO:0000313" key="3">
    <source>
        <dbReference type="EMBL" id="MDK9364712.1"/>
    </source>
</evidence>
<protein>
    <submittedName>
        <fullName evidence="3">Uncharacterized protein</fullName>
    </submittedName>
</protein>
<evidence type="ECO:0000313" key="4">
    <source>
        <dbReference type="Proteomes" id="UP001223214"/>
    </source>
</evidence>
<accession>A0AAP4D7B6</accession>
<sequence length="267" mass="30072">MKYSIAFLFVFSTGSVVAVENNAQPSYDNSFEAISNQDAAERFHDQALDNKATQNNLSDNERDKDLYDNEYWLVNKSQDLWVGVFDGKQVKVPKGIYPDITSETYLPQQVIRIKNNGKLSQFVLKSTMPASYGYPLHCLNKVDAVLLDKSEYMLLNSGCTDVVPDKNGQRTIAYNILFYSKKFDTLVSVNEFDSSSLIDGKLYSGYLKDKKGYFVYEVNNIAFRIKGKDQVEDVDPDTGVSLHSGEDESEDADGVQVLPLERLTEGK</sequence>
<reference evidence="3 4" key="1">
    <citation type="submission" date="2023-06" db="EMBL/GenBank/DDBJ databases">
        <title>Identification and characterization of antibiotic-resistant Gram-negative bacteria.</title>
        <authorList>
            <person name="Cho G.-S."/>
            <person name="Lee J."/>
            <person name="Tai E."/>
            <person name="Jeong S."/>
            <person name="Kim I."/>
            <person name="Kim B.-E."/>
            <person name="Jeong M.-I."/>
            <person name="Oh K.-K."/>
            <person name="Franz C.M.A.P."/>
        </authorList>
    </citation>
    <scope>NUCLEOTIDE SEQUENCE [LARGE SCALE GENOMIC DNA]</scope>
    <source>
        <strain evidence="3 4">V106_12</strain>
    </source>
</reference>
<evidence type="ECO:0000256" key="2">
    <source>
        <dbReference type="SAM" id="SignalP"/>
    </source>
</evidence>
<feature type="region of interest" description="Disordered" evidence="1">
    <location>
        <begin position="233"/>
        <end position="258"/>
    </location>
</feature>
<dbReference type="AlphaFoldDB" id="A0AAP4D7B6"/>
<gene>
    <name evidence="3" type="ORF">QQF32_16060</name>
</gene>
<dbReference type="RefSeq" id="WP_285149866.1">
    <property type="nucleotide sequence ID" value="NZ_JASSOM010000061.1"/>
</dbReference>
<evidence type="ECO:0000256" key="1">
    <source>
        <dbReference type="SAM" id="MobiDB-lite"/>
    </source>
</evidence>
<feature type="chain" id="PRO_5042914269" evidence="2">
    <location>
        <begin position="19"/>
        <end position="267"/>
    </location>
</feature>
<dbReference type="EMBL" id="JASSOM010000061">
    <property type="protein sequence ID" value="MDK9364712.1"/>
    <property type="molecule type" value="Genomic_DNA"/>
</dbReference>